<feature type="region of interest" description="Disordered" evidence="3">
    <location>
        <begin position="165"/>
        <end position="230"/>
    </location>
</feature>
<dbReference type="PANTHER" id="PTHR31001">
    <property type="entry name" value="UNCHARACTERIZED TRANSCRIPTIONAL REGULATORY PROTEIN"/>
    <property type="match status" value="1"/>
</dbReference>
<dbReference type="InterPro" id="IPR007219">
    <property type="entry name" value="XnlR_reg_dom"/>
</dbReference>
<dbReference type="Pfam" id="PF04082">
    <property type="entry name" value="Fungal_trans"/>
    <property type="match status" value="1"/>
</dbReference>
<keyword evidence="2" id="KW-0539">Nucleus</keyword>
<feature type="region of interest" description="Disordered" evidence="3">
    <location>
        <begin position="546"/>
        <end position="566"/>
    </location>
</feature>
<feature type="compositionally biased region" description="Low complexity" evidence="3">
    <location>
        <begin position="785"/>
        <end position="805"/>
    </location>
</feature>
<name>A0A4R0RJI5_9APHY</name>
<feature type="compositionally biased region" description="Pro residues" evidence="3">
    <location>
        <begin position="889"/>
        <end position="903"/>
    </location>
</feature>
<feature type="region of interest" description="Disordered" evidence="3">
    <location>
        <begin position="785"/>
        <end position="957"/>
    </location>
</feature>
<protein>
    <recommendedName>
        <fullName evidence="4">Xylanolytic transcriptional activator regulatory domain-containing protein</fullName>
    </recommendedName>
</protein>
<comment type="caution">
    <text evidence="5">The sequence shown here is derived from an EMBL/GenBank/DDBJ whole genome shotgun (WGS) entry which is preliminary data.</text>
</comment>
<dbReference type="Proteomes" id="UP000292702">
    <property type="component" value="Unassembled WGS sequence"/>
</dbReference>
<keyword evidence="6" id="KW-1185">Reference proteome</keyword>
<evidence type="ECO:0000313" key="6">
    <source>
        <dbReference type="Proteomes" id="UP000292702"/>
    </source>
</evidence>
<reference evidence="5 6" key="1">
    <citation type="submission" date="2018-11" db="EMBL/GenBank/DDBJ databases">
        <title>Genome assembly of Steccherinum ochraceum LE-BIN_3174, the white-rot fungus of the Steccherinaceae family (The Residual Polyporoid clade, Polyporales, Basidiomycota).</title>
        <authorList>
            <person name="Fedorova T.V."/>
            <person name="Glazunova O.A."/>
            <person name="Landesman E.O."/>
            <person name="Moiseenko K.V."/>
            <person name="Psurtseva N.V."/>
            <person name="Savinova O.S."/>
            <person name="Shakhova N.V."/>
            <person name="Tyazhelova T.V."/>
            <person name="Vasina D.V."/>
        </authorList>
    </citation>
    <scope>NUCLEOTIDE SEQUENCE [LARGE SCALE GENOMIC DNA]</scope>
    <source>
        <strain evidence="5 6">LE-BIN_3174</strain>
    </source>
</reference>
<sequence>MDSMASSMDNDGSQQGFDSMAAGPSGASEDRMGGSSCKSGSGSGGQPKFSNGPDVQSLHNRLLVVEGTLSQLSTTGPTSSLSSALSSIPPFKSSYPGSSFTQALPSQGSSGGYINNTYGGTALAGLPCNDRALLAIGASGSSVVINLEDVASIWINELDLSLNAESPPSQGSACPPFTSGGLRPSPSATGKAKVKLEPSPVALPPSPSSINGYGSNASTPGGPSSSAGQGPTFIAPLPFSTFLPNATPTSDPSSSRSYVSELPQVTTALLQHLPATPLSRGHLIRVLSDTMALHPCFNVRHFEHRIEAMMAYSDSPTDSADEGRPKNRELARELFLGIPPSRKRKPTLSFFAAAAAAFALGALVANEAGDSGGSPGPPGSIPSPAALYALSEQALGLFEKTSSYDVDSLVAMILQVLYQLHEGQMRIAQGVFPMVAKMVNVARMMGLGMDPDEFPGTYSLFEAETRRRVWWDIYYYDTFISDCMGQAPLIAEGSFTTKLPADVDEQQFSPSSTTLTPPGEGEEGKGFAFFVLKCRLAQLVKSIRKQTAREPNADEGPELSLDQAATSESDVTTWLSELPARFHLDADPDGAPTPTPPPHSALAARPSGGGALPSAKPPHQVSGGTVNAARTIVSAARTLHGVWKSTRPAAFDFYDYGRSVFDAAVLCAHTVIQQPNYFLATPAMDVVTSALEILKDLSGAREDAGPNDAWKIVEMMRRKADAARTSGSCSDDAAPGNKRKRADSEETSFDEGLQLPFVGPSITSAKTDQARPMLAPSRPSIAIAKDVSASSSSQHKSSTDSAAKSSAEKEKEKKEKRYPPVGIRVRPGQSRPFNRQRTHSLSPNSPLVLNGGHAPSTPAPSLPQMEPTPIPPPTAVSDSSLNGFNSFHPSPPQVKENPPPPQPIQQQQDQYQLNDAQRYPHAFSSSSPPMGSVYDQSASANPFPGSNGEHTQPSYTAPPPADNFYAPYPQPGASGFDQGLSMPEYATTPVEQSVPNTPVEHSYLLPSDKHSGYAQHRGKPADAMGHEYHAPQQQSQQPMPMMVQGVQGWPNSAPMWDNMNYKYYNGVAG</sequence>
<dbReference type="AlphaFoldDB" id="A0A4R0RJI5"/>
<dbReference type="EMBL" id="RWJN01000057">
    <property type="protein sequence ID" value="TCD68800.1"/>
    <property type="molecule type" value="Genomic_DNA"/>
</dbReference>
<dbReference type="SMART" id="SM00906">
    <property type="entry name" value="Fungal_trans"/>
    <property type="match status" value="1"/>
</dbReference>
<dbReference type="OrthoDB" id="4934715at2759"/>
<dbReference type="STRING" id="92696.A0A4R0RJI5"/>
<gene>
    <name evidence="5" type="ORF">EIP91_009814</name>
</gene>
<feature type="compositionally biased region" description="Polar residues" evidence="3">
    <location>
        <begin position="831"/>
        <end position="847"/>
    </location>
</feature>
<feature type="domain" description="Xylanolytic transcriptional activator regulatory" evidence="4">
    <location>
        <begin position="431"/>
        <end position="506"/>
    </location>
</feature>
<feature type="compositionally biased region" description="Polar residues" evidence="3">
    <location>
        <begin position="923"/>
        <end position="940"/>
    </location>
</feature>
<evidence type="ECO:0000256" key="1">
    <source>
        <dbReference type="ARBA" id="ARBA00004123"/>
    </source>
</evidence>
<dbReference type="GO" id="GO:0003677">
    <property type="term" value="F:DNA binding"/>
    <property type="evidence" value="ECO:0007669"/>
    <property type="project" value="InterPro"/>
</dbReference>
<dbReference type="InterPro" id="IPR050613">
    <property type="entry name" value="Sec_Metabolite_Reg"/>
</dbReference>
<feature type="region of interest" description="Disordered" evidence="3">
    <location>
        <begin position="1"/>
        <end position="55"/>
    </location>
</feature>
<dbReference type="GO" id="GO:0005634">
    <property type="term" value="C:nucleus"/>
    <property type="evidence" value="ECO:0007669"/>
    <property type="project" value="UniProtKB-SubCell"/>
</dbReference>
<feature type="compositionally biased region" description="Low complexity" evidence="3">
    <location>
        <begin position="214"/>
        <end position="230"/>
    </location>
</feature>
<feature type="region of interest" description="Disordered" evidence="3">
    <location>
        <begin position="722"/>
        <end position="773"/>
    </location>
</feature>
<dbReference type="GO" id="GO:0006351">
    <property type="term" value="P:DNA-templated transcription"/>
    <property type="evidence" value="ECO:0007669"/>
    <property type="project" value="InterPro"/>
</dbReference>
<dbReference type="CDD" id="cd12148">
    <property type="entry name" value="fungal_TF_MHR"/>
    <property type="match status" value="1"/>
</dbReference>
<proteinExistence type="predicted"/>
<feature type="region of interest" description="Disordered" evidence="3">
    <location>
        <begin position="583"/>
        <end position="623"/>
    </location>
</feature>
<accession>A0A4R0RJI5</accession>
<feature type="compositionally biased region" description="Basic and acidic residues" evidence="3">
    <location>
        <begin position="806"/>
        <end position="818"/>
    </location>
</feature>
<evidence type="ECO:0000259" key="4">
    <source>
        <dbReference type="SMART" id="SM00906"/>
    </source>
</evidence>
<feature type="compositionally biased region" description="Polar residues" evidence="3">
    <location>
        <begin position="1"/>
        <end position="17"/>
    </location>
</feature>
<evidence type="ECO:0000256" key="3">
    <source>
        <dbReference type="SAM" id="MobiDB-lite"/>
    </source>
</evidence>
<dbReference type="PANTHER" id="PTHR31001:SF81">
    <property type="entry name" value="ZN(II)2CYS6 TRANSCRIPTION FACTOR"/>
    <property type="match status" value="1"/>
</dbReference>
<organism evidence="5 6">
    <name type="scientific">Steccherinum ochraceum</name>
    <dbReference type="NCBI Taxonomy" id="92696"/>
    <lineage>
        <taxon>Eukaryota</taxon>
        <taxon>Fungi</taxon>
        <taxon>Dikarya</taxon>
        <taxon>Basidiomycota</taxon>
        <taxon>Agaricomycotina</taxon>
        <taxon>Agaricomycetes</taxon>
        <taxon>Polyporales</taxon>
        <taxon>Steccherinaceae</taxon>
        <taxon>Steccherinum</taxon>
    </lineage>
</organism>
<feature type="compositionally biased region" description="Pro residues" evidence="3">
    <location>
        <begin position="857"/>
        <end position="874"/>
    </location>
</feature>
<dbReference type="GO" id="GO:0008270">
    <property type="term" value="F:zinc ion binding"/>
    <property type="evidence" value="ECO:0007669"/>
    <property type="project" value="InterPro"/>
</dbReference>
<evidence type="ECO:0000256" key="2">
    <source>
        <dbReference type="ARBA" id="ARBA00023242"/>
    </source>
</evidence>
<feature type="compositionally biased region" description="Polar residues" evidence="3">
    <location>
        <begin position="876"/>
        <end position="888"/>
    </location>
</feature>
<comment type="subcellular location">
    <subcellularLocation>
        <location evidence="1">Nucleus</location>
    </subcellularLocation>
</comment>
<evidence type="ECO:0000313" key="5">
    <source>
        <dbReference type="EMBL" id="TCD68800.1"/>
    </source>
</evidence>